<sequence length="177" mass="20925">MSATITLDLGILLEVTSKCKQDYANWTFFNVKDATLSVHFDTIANDYFRLLLVDMNTMLSLSKNIKITFWQVFNRLERGKYGRNKISLSDIIRWRELLLTSYQTIEKIKLLRDRKVYYVNDEETCQVFISRDEIEEVLMKMEVIVLEICRILEYPIISIPTVEERANHTIADAFKRI</sequence>
<proteinExistence type="predicted"/>
<evidence type="ECO:0000313" key="2">
    <source>
        <dbReference type="Proteomes" id="UP000185003"/>
    </source>
</evidence>
<accession>A0A1N6JYM9</accession>
<organism evidence="1 2">
    <name type="scientific">Chitinophaga niabensis</name>
    <dbReference type="NCBI Taxonomy" id="536979"/>
    <lineage>
        <taxon>Bacteria</taxon>
        <taxon>Pseudomonadati</taxon>
        <taxon>Bacteroidota</taxon>
        <taxon>Chitinophagia</taxon>
        <taxon>Chitinophagales</taxon>
        <taxon>Chitinophagaceae</taxon>
        <taxon>Chitinophaga</taxon>
    </lineage>
</organism>
<evidence type="ECO:0008006" key="3">
    <source>
        <dbReference type="Google" id="ProtNLM"/>
    </source>
</evidence>
<dbReference type="RefSeq" id="WP_074242022.1">
    <property type="nucleotide sequence ID" value="NZ_FSRA01000002.1"/>
</dbReference>
<protein>
    <recommendedName>
        <fullName evidence="3">HEPN AbiU2-like domain-containing protein</fullName>
    </recommendedName>
</protein>
<dbReference type="Proteomes" id="UP000185003">
    <property type="component" value="Unassembled WGS sequence"/>
</dbReference>
<keyword evidence="2" id="KW-1185">Reference proteome</keyword>
<dbReference type="EMBL" id="FSRA01000002">
    <property type="protein sequence ID" value="SIO49442.1"/>
    <property type="molecule type" value="Genomic_DNA"/>
</dbReference>
<name>A0A1N6JYM9_9BACT</name>
<evidence type="ECO:0000313" key="1">
    <source>
        <dbReference type="EMBL" id="SIO49442.1"/>
    </source>
</evidence>
<reference evidence="2" key="1">
    <citation type="submission" date="2016-11" db="EMBL/GenBank/DDBJ databases">
        <authorList>
            <person name="Varghese N."/>
            <person name="Submissions S."/>
        </authorList>
    </citation>
    <scope>NUCLEOTIDE SEQUENCE [LARGE SCALE GENOMIC DNA]</scope>
    <source>
        <strain evidence="2">DSM 24787</strain>
    </source>
</reference>
<gene>
    <name evidence="1" type="ORF">SAMN04488055_4714</name>
</gene>
<dbReference type="AlphaFoldDB" id="A0A1N6JYM9"/>